<accession>A0ABU3R7D4</accession>
<comment type="caution">
    <text evidence="2">The sequence shown here is derived from an EMBL/GenBank/DDBJ whole genome shotgun (WGS) entry which is preliminary data.</text>
</comment>
<evidence type="ECO:0000313" key="3">
    <source>
        <dbReference type="Proteomes" id="UP001260980"/>
    </source>
</evidence>
<evidence type="ECO:0000259" key="1">
    <source>
        <dbReference type="PROSITE" id="PS50853"/>
    </source>
</evidence>
<reference evidence="2 3" key="1">
    <citation type="submission" date="2023-10" db="EMBL/GenBank/DDBJ databases">
        <title>Paenibacillus strain PFR10 Genome sequencing and assembly.</title>
        <authorList>
            <person name="Kim I."/>
        </authorList>
    </citation>
    <scope>NUCLEOTIDE SEQUENCE [LARGE SCALE GENOMIC DNA]</scope>
    <source>
        <strain evidence="2 3">PFR10</strain>
    </source>
</reference>
<protein>
    <recommendedName>
        <fullName evidence="1">Fibronectin type-III domain-containing protein</fullName>
    </recommendedName>
</protein>
<evidence type="ECO:0000313" key="2">
    <source>
        <dbReference type="EMBL" id="MDU0200174.1"/>
    </source>
</evidence>
<dbReference type="InterPro" id="IPR013783">
    <property type="entry name" value="Ig-like_fold"/>
</dbReference>
<dbReference type="PROSITE" id="PS50853">
    <property type="entry name" value="FN3"/>
    <property type="match status" value="1"/>
</dbReference>
<dbReference type="Gene3D" id="2.60.40.10">
    <property type="entry name" value="Immunoglobulins"/>
    <property type="match status" value="2"/>
</dbReference>
<dbReference type="EMBL" id="JAWCUD010000001">
    <property type="protein sequence ID" value="MDU0200174.1"/>
    <property type="molecule type" value="Genomic_DNA"/>
</dbReference>
<sequence length="905" mass="98427">MALINTTTSVSPLGSGRKVTRLSNGWLVALVSEGARNHKVLKSTDNGATWSTLTTCIYPFSGNYYLSAVASIASTGTTVLIVGATRHQSNSDGAFHAFRFDATTVGSTTNAIGTLNGPPKAVDMVYDASTNTMHTIAVHATGISNNHLVLYYWSGDLGTNWTQIPLFQLTGQTIDGAAISVNASGHPVMFYQNSSTAHLTMVKATTPRPTANMPQVDFGQLGYVPQPSGPISFMSMVKNPNNGYMYLVWANPLDQEISAIRSTDGGINWSSRTSFGALNTAYQDCQATIDNQGRVVAIWSTKSSVNNKAEIFIANSAANDITSWSTPTLLDIGNITGGLVSSPAISHDPNALPNNYYFMWRRNDSGTYYDFLNASNIAPNAPVITYPPQGAWIPTRTPLVQWNFSDPDPGDYQSQYWIQLVNSAYSAVLKDTEWLSGNVRSWQMPADWITADGTYYLRMMVRDSAGANSQPGVGTPGDTTFYNVYFGVDIAPPVITSVSPQQYVKGNAARVWAYGVFDNVAVQYVSIYAVRPDLSYYLLGNMTSDGANNFYFDVTDINIDGNWHYDMRAYDPAGNVNGYLSAYVFRDTVAPNTPTQNNGTIYATSNSVSWSAFSDGSVSSGLASTVLSLQKFNGSTWQAEPGFPKSVAGLSYSFTGLTQATLYRWGVQYSDNAGNANPISYTTFTTNAYATTSIVNLTSSSSLYNKRPKIRIVPVDTNDSTLTDIQLQVSASNTFTTNIIDATRSVSSAGWSVTGPMSSGVANPYIPQKDIGVGTFYVRSRAYDGKDWGPWCTPVQFSIQAPSYPTNLGADDTAISKRTVDDIRFKVNAVRQARGLAPIVWTDSTIVSKVTNVRPIHMIELRQALIDVFNTLILTAPTWTDPIISNAIDRKGQHWIEFRQALTQL</sequence>
<proteinExistence type="predicted"/>
<dbReference type="RefSeq" id="WP_315949547.1">
    <property type="nucleotide sequence ID" value="NZ_JAWCUD010000001.1"/>
</dbReference>
<keyword evidence="3" id="KW-1185">Reference proteome</keyword>
<name>A0ABU3R7D4_9BACL</name>
<dbReference type="Proteomes" id="UP001260980">
    <property type="component" value="Unassembled WGS sequence"/>
</dbReference>
<dbReference type="SUPFAM" id="SSF110296">
    <property type="entry name" value="Oligoxyloglucan reducing end-specific cellobiohydrolase"/>
    <property type="match status" value="1"/>
</dbReference>
<organism evidence="2 3">
    <name type="scientific">Paenibacillus violae</name>
    <dbReference type="NCBI Taxonomy" id="3077234"/>
    <lineage>
        <taxon>Bacteria</taxon>
        <taxon>Bacillati</taxon>
        <taxon>Bacillota</taxon>
        <taxon>Bacilli</taxon>
        <taxon>Bacillales</taxon>
        <taxon>Paenibacillaceae</taxon>
        <taxon>Paenibacillus</taxon>
    </lineage>
</organism>
<feature type="domain" description="Fibronectin type-III" evidence="1">
    <location>
        <begin position="590"/>
        <end position="689"/>
    </location>
</feature>
<dbReference type="InterPro" id="IPR003961">
    <property type="entry name" value="FN3_dom"/>
</dbReference>
<gene>
    <name evidence="2" type="ORF">RQP52_03680</name>
</gene>